<reference evidence="4 5" key="1">
    <citation type="journal article" date="2019" name="Sci. Rep.">
        <title>A multi-omics analysis of the grapevine pathogen Lasiodiplodia theobromae reveals that temperature affects the expression of virulence- and pathogenicity-related genes.</title>
        <authorList>
            <person name="Felix C."/>
            <person name="Meneses R."/>
            <person name="Goncalves M.F.M."/>
            <person name="Tilleman L."/>
            <person name="Duarte A.S."/>
            <person name="Jorrin-Novo J.V."/>
            <person name="Van de Peer Y."/>
            <person name="Deforce D."/>
            <person name="Van Nieuwerburgh F."/>
            <person name="Esteves A.C."/>
            <person name="Alves A."/>
        </authorList>
    </citation>
    <scope>NUCLEOTIDE SEQUENCE [LARGE SCALE GENOMIC DNA]</scope>
    <source>
        <strain evidence="4 5">LA-SOL3</strain>
    </source>
</reference>
<feature type="compositionally biased region" description="Basic and acidic residues" evidence="2">
    <location>
        <begin position="36"/>
        <end position="46"/>
    </location>
</feature>
<gene>
    <name evidence="4" type="ORF">DBV05_g4443</name>
</gene>
<dbReference type="Pfam" id="PF07814">
    <property type="entry name" value="WAPL"/>
    <property type="match status" value="1"/>
</dbReference>
<protein>
    <recommendedName>
        <fullName evidence="3">Wings apart-like protein C-terminal domain-containing protein</fullName>
    </recommendedName>
</protein>
<dbReference type="PANTHER" id="PTHR22100:SF13">
    <property type="entry name" value="WINGS APART-LIKE PROTEIN HOMOLOG"/>
    <property type="match status" value="1"/>
</dbReference>
<keyword evidence="5" id="KW-1185">Reference proteome</keyword>
<proteinExistence type="inferred from homology"/>
<sequence length="601" mass="65774">MTHTTGNRRPRLIDTLKQDSESEEESNDDEAMTDADETHFTKHERSSPNQAPAGPSSKSSQHTGTASSFSQEATSSQTSVPGNAGPKLTYARTRSYLNENSLEDELLLGLPSLESLGPSRRARVQDDLDELEDGGGGMRSIHELRAGGRALRVADDIEHLVGDTEEKKANPPARRRSALMELCTKLADKSYVTRMVDGGLDSRLFHFCGATTDPILGFLVACAMKLMVSAEVPKSSVAAMYSAGCLRMLAGLLKLDSDIAKIARERRNNMSKYAQGELVKFRSQVMNSIWPEEHLEVVSPRAIALKSLEAVIRKLRESRNTDDLLGFRAFADVAALAKDPAHKLASGFASPSDTAFLELTLSILESASLNASAWTNSSTDADASMGQLAGSIDAVLGSGPSLTEQLEPLALRLTLNVTNNNPEVCNVFARPTLVQNLLRSIDNRCQALATPLNEEEHVKTLDRLILTLGAMINLAEFSNEARVASMKDGDGLLNSLVRSFLEGMERAAQADSMEESQSSVAYGYLAVLLGNLCQTWAVREKVRARLPQQRLDVLIHAVEEFIFVHQKVDKEEFDGEEGREVWANYTARLQGVIYRLQGRHT</sequence>
<dbReference type="AlphaFoldDB" id="A0A5N5DGQ4"/>
<name>A0A5N5DGQ4_9PEZI</name>
<feature type="region of interest" description="Disordered" evidence="2">
    <location>
        <begin position="1"/>
        <end position="87"/>
    </location>
</feature>
<organism evidence="4 5">
    <name type="scientific">Lasiodiplodia theobromae</name>
    <dbReference type="NCBI Taxonomy" id="45133"/>
    <lineage>
        <taxon>Eukaryota</taxon>
        <taxon>Fungi</taxon>
        <taxon>Dikarya</taxon>
        <taxon>Ascomycota</taxon>
        <taxon>Pezizomycotina</taxon>
        <taxon>Dothideomycetes</taxon>
        <taxon>Dothideomycetes incertae sedis</taxon>
        <taxon>Botryosphaeriales</taxon>
        <taxon>Botryosphaeriaceae</taxon>
        <taxon>Lasiodiplodia</taxon>
    </lineage>
</organism>
<dbReference type="InterPro" id="IPR022771">
    <property type="entry name" value="WAPL_C"/>
</dbReference>
<evidence type="ECO:0000256" key="1">
    <source>
        <dbReference type="ARBA" id="ARBA00006854"/>
    </source>
</evidence>
<evidence type="ECO:0000259" key="3">
    <source>
        <dbReference type="Pfam" id="PF07814"/>
    </source>
</evidence>
<evidence type="ECO:0000313" key="5">
    <source>
        <dbReference type="Proteomes" id="UP000325902"/>
    </source>
</evidence>
<dbReference type="InterPro" id="IPR011989">
    <property type="entry name" value="ARM-like"/>
</dbReference>
<evidence type="ECO:0000256" key="2">
    <source>
        <dbReference type="SAM" id="MobiDB-lite"/>
    </source>
</evidence>
<feature type="compositionally biased region" description="Basic residues" evidence="2">
    <location>
        <begin position="1"/>
        <end position="10"/>
    </location>
</feature>
<feature type="compositionally biased region" description="Basic and acidic residues" evidence="2">
    <location>
        <begin position="11"/>
        <end position="20"/>
    </location>
</feature>
<dbReference type="Proteomes" id="UP000325902">
    <property type="component" value="Unassembled WGS sequence"/>
</dbReference>
<feature type="compositionally biased region" description="Acidic residues" evidence="2">
    <location>
        <begin position="21"/>
        <end position="35"/>
    </location>
</feature>
<dbReference type="EMBL" id="VCHE01000020">
    <property type="protein sequence ID" value="KAB2577023.1"/>
    <property type="molecule type" value="Genomic_DNA"/>
</dbReference>
<dbReference type="InterPro" id="IPR039874">
    <property type="entry name" value="WAPL"/>
</dbReference>
<dbReference type="PANTHER" id="PTHR22100">
    <property type="entry name" value="WINGS APART-LIKE PROTEIN HOMOLOG"/>
    <property type="match status" value="1"/>
</dbReference>
<feature type="domain" description="Wings apart-like protein C-terminal" evidence="3">
    <location>
        <begin position="138"/>
        <end position="480"/>
    </location>
</feature>
<comment type="similarity">
    <text evidence="1">Belongs to the WAPL family.</text>
</comment>
<dbReference type="Gene3D" id="1.25.10.10">
    <property type="entry name" value="Leucine-rich Repeat Variant"/>
    <property type="match status" value="1"/>
</dbReference>
<comment type="caution">
    <text evidence="4">The sequence shown here is derived from an EMBL/GenBank/DDBJ whole genome shotgun (WGS) entry which is preliminary data.</text>
</comment>
<feature type="compositionally biased region" description="Polar residues" evidence="2">
    <location>
        <begin position="56"/>
        <end position="81"/>
    </location>
</feature>
<accession>A0A5N5DGQ4</accession>
<evidence type="ECO:0000313" key="4">
    <source>
        <dbReference type="EMBL" id="KAB2577023.1"/>
    </source>
</evidence>
<dbReference type="OrthoDB" id="78088at2759"/>